<gene>
    <name evidence="1" type="ORF">SAMN05421866_3340</name>
</gene>
<organism evidence="1 2">
    <name type="scientific">Chryseobacterium oranimense</name>
    <dbReference type="NCBI Taxonomy" id="421058"/>
    <lineage>
        <taxon>Bacteria</taxon>
        <taxon>Pseudomonadati</taxon>
        <taxon>Bacteroidota</taxon>
        <taxon>Flavobacteriia</taxon>
        <taxon>Flavobacteriales</taxon>
        <taxon>Weeksellaceae</taxon>
        <taxon>Chryseobacterium group</taxon>
        <taxon>Chryseobacterium</taxon>
    </lineage>
</organism>
<dbReference type="EMBL" id="FQWT01000005">
    <property type="protein sequence ID" value="SHH65309.1"/>
    <property type="molecule type" value="Genomic_DNA"/>
</dbReference>
<dbReference type="AlphaFoldDB" id="A0A1M5UQQ9"/>
<evidence type="ECO:0000313" key="1">
    <source>
        <dbReference type="EMBL" id="SHH65309.1"/>
    </source>
</evidence>
<keyword evidence="2" id="KW-1185">Reference proteome</keyword>
<reference evidence="2" key="1">
    <citation type="submission" date="2016-11" db="EMBL/GenBank/DDBJ databases">
        <authorList>
            <person name="Varghese N."/>
            <person name="Submissions S."/>
        </authorList>
    </citation>
    <scope>NUCLEOTIDE SEQUENCE [LARGE SCALE GENOMIC DNA]</scope>
    <source>
        <strain evidence="2">DSM 19055</strain>
    </source>
</reference>
<sequence length="186" mass="21608">MGRAAIKDHENLLKVFVILLEYGAIKRSTINSWADSILASEDESEYEFIELSTATNGHDTTQILKKNSAEADPEITYRAVLGILYHMLQDGKVILKTVFEIATFISYEKSLTSDEQFLLYRFDEHVELNLNDVYETSQLFKTNFLDLLSIYKNFTLNNHNKWPDINENTKQNLNIRLEAVKKNYPY</sequence>
<evidence type="ECO:0000313" key="2">
    <source>
        <dbReference type="Proteomes" id="UP000184047"/>
    </source>
</evidence>
<proteinExistence type="predicted"/>
<dbReference type="RefSeq" id="WP_073064996.1">
    <property type="nucleotide sequence ID" value="NZ_FQWT01000005.1"/>
</dbReference>
<accession>A0A1M5UQQ9</accession>
<dbReference type="OrthoDB" id="799697at2"/>
<name>A0A1M5UQQ9_9FLAO</name>
<protein>
    <submittedName>
        <fullName evidence="1">Uncharacterized protein</fullName>
    </submittedName>
</protein>
<dbReference type="STRING" id="421058.SAMN05421866_3340"/>
<dbReference type="Proteomes" id="UP000184047">
    <property type="component" value="Unassembled WGS sequence"/>
</dbReference>